<evidence type="ECO:0000256" key="5">
    <source>
        <dbReference type="ARBA" id="ARBA00022989"/>
    </source>
</evidence>
<dbReference type="InterPro" id="IPR003663">
    <property type="entry name" value="Sugar/inositol_transpt"/>
</dbReference>
<dbReference type="InterPro" id="IPR005828">
    <property type="entry name" value="MFS_sugar_transport-like"/>
</dbReference>
<dbReference type="PANTHER" id="PTHR48022">
    <property type="entry name" value="PLASTIDIC GLUCOSE TRANSPORTER 4"/>
    <property type="match status" value="1"/>
</dbReference>
<dbReference type="PANTHER" id="PTHR48022:SF35">
    <property type="entry name" value="MAJOR FACILITATOR SUPERFAMILY (MFS) PROFILE DOMAIN-CONTAINING PROTEIN"/>
    <property type="match status" value="1"/>
</dbReference>
<dbReference type="SUPFAM" id="SSF103473">
    <property type="entry name" value="MFS general substrate transporter"/>
    <property type="match status" value="1"/>
</dbReference>
<keyword evidence="3 7" id="KW-0813">Transport</keyword>
<organism evidence="10 11">
    <name type="scientific">Mucor saturninus</name>
    <dbReference type="NCBI Taxonomy" id="64648"/>
    <lineage>
        <taxon>Eukaryota</taxon>
        <taxon>Fungi</taxon>
        <taxon>Fungi incertae sedis</taxon>
        <taxon>Mucoromycota</taxon>
        <taxon>Mucoromycotina</taxon>
        <taxon>Mucoromycetes</taxon>
        <taxon>Mucorales</taxon>
        <taxon>Mucorineae</taxon>
        <taxon>Mucoraceae</taxon>
        <taxon>Mucor</taxon>
    </lineage>
</organism>
<sequence length="531" mass="58908">MKSYKFASNVYAIGAFAAVAGLMFGFDIGSNSGVIGTTQYQEFFDSPGSVLQGGINGALSAGCFVGALLAGFPADRYSRKYTLIGASALFVVGSIFQAACNGVAMLCVGRVLNGLSVGITSMIVPLYQSEIAPKEIRGRIVAVQQWSITWGIMIAFWAQYACHFIAGPLAFRIPWAIQGIPAVIVCAGMWMFPFSPRWLADKGRMDEALQVLADIHGNGDPNHPRVILEMEEIRATIKFDHEIASHRYADLLKPGMLYRVSLGVCLQIWQQLTGMNIIMFYVVFLFQQAGIGEGEQATLIASGVSYVVFVIMTVPAIIYVDKWGRRPTLIFGALAMSVFLWIVGAILATGDWSINDGGKWVVQLPSKSYTNGVAACVYLFVASFGSTWGPLGWIYPAEIYPLRVRATAVSLSTASNWLFNWALNFFVPMLMEEIHYGLYFLFAAFNFLAMVHVYFCYPETKGYTLEEMDVVFEHNPRKKIPRETMDLWLNEKGIRRENEHREYEKNKAIEAQNLDSYPSSIPEKTGHADSV</sequence>
<dbReference type="Pfam" id="PF00083">
    <property type="entry name" value="Sugar_tr"/>
    <property type="match status" value="1"/>
</dbReference>
<feature type="transmembrane region" description="Helical" evidence="8">
    <location>
        <begin position="257"/>
        <end position="286"/>
    </location>
</feature>
<reference evidence="10" key="1">
    <citation type="submission" date="2020-12" db="EMBL/GenBank/DDBJ databases">
        <title>Metabolic potential, ecology and presence of endohyphal bacteria is reflected in genomic diversity of Mucoromycotina.</title>
        <authorList>
            <person name="Muszewska A."/>
            <person name="Okrasinska A."/>
            <person name="Steczkiewicz K."/>
            <person name="Drgas O."/>
            <person name="Orlowska M."/>
            <person name="Perlinska-Lenart U."/>
            <person name="Aleksandrzak-Piekarczyk T."/>
            <person name="Szatraj K."/>
            <person name="Zielenkiewicz U."/>
            <person name="Pilsyk S."/>
            <person name="Malc E."/>
            <person name="Mieczkowski P."/>
            <person name="Kruszewska J.S."/>
            <person name="Biernat P."/>
            <person name="Pawlowska J."/>
        </authorList>
    </citation>
    <scope>NUCLEOTIDE SEQUENCE</scope>
    <source>
        <strain evidence="10">WA0000017839</strain>
    </source>
</reference>
<dbReference type="GO" id="GO:0016020">
    <property type="term" value="C:membrane"/>
    <property type="evidence" value="ECO:0007669"/>
    <property type="project" value="UniProtKB-SubCell"/>
</dbReference>
<dbReference type="InterPro" id="IPR020846">
    <property type="entry name" value="MFS_dom"/>
</dbReference>
<comment type="subcellular location">
    <subcellularLocation>
        <location evidence="1">Membrane</location>
        <topology evidence="1">Multi-pass membrane protein</topology>
    </subcellularLocation>
</comment>
<accession>A0A8H7R7M6</accession>
<dbReference type="InterPro" id="IPR050360">
    <property type="entry name" value="MFS_Sugar_Transporters"/>
</dbReference>
<proteinExistence type="inferred from homology"/>
<name>A0A8H7R7M6_9FUNG</name>
<feature type="transmembrane region" description="Helical" evidence="8">
    <location>
        <begin position="50"/>
        <end position="69"/>
    </location>
</feature>
<dbReference type="PROSITE" id="PS00217">
    <property type="entry name" value="SUGAR_TRANSPORT_2"/>
    <property type="match status" value="1"/>
</dbReference>
<protein>
    <recommendedName>
        <fullName evidence="9">Major facilitator superfamily (MFS) profile domain-containing protein</fullName>
    </recommendedName>
</protein>
<evidence type="ECO:0000313" key="10">
    <source>
        <dbReference type="EMBL" id="KAG2206129.1"/>
    </source>
</evidence>
<dbReference type="CDD" id="cd17356">
    <property type="entry name" value="MFS_HXT"/>
    <property type="match status" value="1"/>
</dbReference>
<dbReference type="PROSITE" id="PS00216">
    <property type="entry name" value="SUGAR_TRANSPORT_1"/>
    <property type="match status" value="1"/>
</dbReference>
<dbReference type="PRINTS" id="PR00171">
    <property type="entry name" value="SUGRTRNSPORT"/>
</dbReference>
<keyword evidence="6 8" id="KW-0472">Membrane</keyword>
<gene>
    <name evidence="10" type="ORF">INT47_003778</name>
</gene>
<feature type="transmembrane region" description="Helical" evidence="8">
    <location>
        <begin position="148"/>
        <end position="169"/>
    </location>
</feature>
<dbReference type="InterPro" id="IPR005829">
    <property type="entry name" value="Sugar_transporter_CS"/>
</dbReference>
<keyword evidence="5 8" id="KW-1133">Transmembrane helix</keyword>
<dbReference type="OrthoDB" id="4142200at2759"/>
<dbReference type="PROSITE" id="PS50850">
    <property type="entry name" value="MFS"/>
    <property type="match status" value="1"/>
</dbReference>
<dbReference type="InterPro" id="IPR036259">
    <property type="entry name" value="MFS_trans_sf"/>
</dbReference>
<dbReference type="GO" id="GO:0005351">
    <property type="term" value="F:carbohydrate:proton symporter activity"/>
    <property type="evidence" value="ECO:0007669"/>
    <property type="project" value="TreeGrafter"/>
</dbReference>
<feature type="domain" description="Major facilitator superfamily (MFS) profile" evidence="9">
    <location>
        <begin position="13"/>
        <end position="461"/>
    </location>
</feature>
<dbReference type="Proteomes" id="UP000603453">
    <property type="component" value="Unassembled WGS sequence"/>
</dbReference>
<dbReference type="NCBIfam" id="TIGR00879">
    <property type="entry name" value="SP"/>
    <property type="match status" value="1"/>
</dbReference>
<feature type="transmembrane region" description="Helical" evidence="8">
    <location>
        <begin position="436"/>
        <end position="457"/>
    </location>
</feature>
<feature type="transmembrane region" description="Helical" evidence="8">
    <location>
        <begin position="369"/>
        <end position="395"/>
    </location>
</feature>
<feature type="transmembrane region" description="Helical" evidence="8">
    <location>
        <begin position="12"/>
        <end position="30"/>
    </location>
</feature>
<dbReference type="EMBL" id="JAEPRD010000032">
    <property type="protein sequence ID" value="KAG2206129.1"/>
    <property type="molecule type" value="Genomic_DNA"/>
</dbReference>
<evidence type="ECO:0000256" key="8">
    <source>
        <dbReference type="SAM" id="Phobius"/>
    </source>
</evidence>
<evidence type="ECO:0000256" key="4">
    <source>
        <dbReference type="ARBA" id="ARBA00022692"/>
    </source>
</evidence>
<keyword evidence="11" id="KW-1185">Reference proteome</keyword>
<evidence type="ECO:0000256" key="2">
    <source>
        <dbReference type="ARBA" id="ARBA00010992"/>
    </source>
</evidence>
<dbReference type="AlphaFoldDB" id="A0A8H7R7M6"/>
<evidence type="ECO:0000256" key="1">
    <source>
        <dbReference type="ARBA" id="ARBA00004141"/>
    </source>
</evidence>
<feature type="transmembrane region" description="Helical" evidence="8">
    <location>
        <begin position="329"/>
        <end position="349"/>
    </location>
</feature>
<feature type="transmembrane region" description="Helical" evidence="8">
    <location>
        <begin position="298"/>
        <end position="320"/>
    </location>
</feature>
<dbReference type="FunFam" id="1.20.1250.20:FF:000026">
    <property type="entry name" value="MFS quinate transporter QutD"/>
    <property type="match status" value="1"/>
</dbReference>
<feature type="transmembrane region" description="Helical" evidence="8">
    <location>
        <begin position="81"/>
        <end position="99"/>
    </location>
</feature>
<evidence type="ECO:0000256" key="7">
    <source>
        <dbReference type="RuleBase" id="RU003346"/>
    </source>
</evidence>
<feature type="transmembrane region" description="Helical" evidence="8">
    <location>
        <begin position="175"/>
        <end position="195"/>
    </location>
</feature>
<evidence type="ECO:0000256" key="6">
    <source>
        <dbReference type="ARBA" id="ARBA00023136"/>
    </source>
</evidence>
<feature type="transmembrane region" description="Helical" evidence="8">
    <location>
        <begin position="407"/>
        <end position="430"/>
    </location>
</feature>
<comment type="caution">
    <text evidence="10">The sequence shown here is derived from an EMBL/GenBank/DDBJ whole genome shotgun (WGS) entry which is preliminary data.</text>
</comment>
<keyword evidence="4 8" id="KW-0812">Transmembrane</keyword>
<dbReference type="Gene3D" id="1.20.1250.20">
    <property type="entry name" value="MFS general substrate transporter like domains"/>
    <property type="match status" value="1"/>
</dbReference>
<evidence type="ECO:0000259" key="9">
    <source>
        <dbReference type="PROSITE" id="PS50850"/>
    </source>
</evidence>
<evidence type="ECO:0000313" key="11">
    <source>
        <dbReference type="Proteomes" id="UP000603453"/>
    </source>
</evidence>
<evidence type="ECO:0000256" key="3">
    <source>
        <dbReference type="ARBA" id="ARBA00022448"/>
    </source>
</evidence>
<feature type="transmembrane region" description="Helical" evidence="8">
    <location>
        <begin position="111"/>
        <end position="127"/>
    </location>
</feature>
<comment type="similarity">
    <text evidence="2 7">Belongs to the major facilitator superfamily. Sugar transporter (TC 2.A.1.1) family.</text>
</comment>